<dbReference type="InterPro" id="IPR055439">
    <property type="entry name" value="Beta-prop_EML_1st"/>
</dbReference>
<keyword evidence="7" id="KW-0206">Cytoskeleton</keyword>
<dbReference type="PROSITE" id="PS50294">
    <property type="entry name" value="WD_REPEATS_REGION"/>
    <property type="match status" value="3"/>
</dbReference>
<dbReference type="InterPro" id="IPR011047">
    <property type="entry name" value="Quinoprotein_ADH-like_sf"/>
</dbReference>
<dbReference type="PANTHER" id="PTHR13720">
    <property type="entry name" value="WD-40 REPEAT PROTEIN"/>
    <property type="match status" value="1"/>
</dbReference>
<feature type="repeat" description="WD" evidence="8">
    <location>
        <begin position="446"/>
        <end position="478"/>
    </location>
</feature>
<dbReference type="SUPFAM" id="SSF50978">
    <property type="entry name" value="WD40 repeat-like"/>
    <property type="match status" value="1"/>
</dbReference>
<comment type="subcellular location">
    <subcellularLocation>
        <location evidence="1">Cytoplasm</location>
        <location evidence="1">Cytoskeleton</location>
    </subcellularLocation>
</comment>
<evidence type="ECO:0008006" key="14">
    <source>
        <dbReference type="Google" id="ProtNLM"/>
    </source>
</evidence>
<name>A0A8S4PIM0_OWEFU</name>
<proteinExistence type="inferred from homology"/>
<evidence type="ECO:0000259" key="10">
    <source>
        <dbReference type="Pfam" id="PF23409"/>
    </source>
</evidence>
<evidence type="ECO:0000256" key="8">
    <source>
        <dbReference type="PROSITE-ProRule" id="PRU00221"/>
    </source>
</evidence>
<feature type="repeat" description="WD" evidence="8">
    <location>
        <begin position="658"/>
        <end position="699"/>
    </location>
</feature>
<dbReference type="InterPro" id="IPR015943">
    <property type="entry name" value="WD40/YVTN_repeat-like_dom_sf"/>
</dbReference>
<keyword evidence="13" id="KW-1185">Reference proteome</keyword>
<feature type="region of interest" description="Disordered" evidence="9">
    <location>
        <begin position="50"/>
        <end position="154"/>
    </location>
</feature>
<dbReference type="GO" id="GO:0008017">
    <property type="term" value="F:microtubule binding"/>
    <property type="evidence" value="ECO:0007669"/>
    <property type="project" value="TreeGrafter"/>
</dbReference>
<dbReference type="SMART" id="SM00320">
    <property type="entry name" value="WD40"/>
    <property type="match status" value="11"/>
</dbReference>
<feature type="compositionally biased region" description="Polar residues" evidence="9">
    <location>
        <begin position="110"/>
        <end position="147"/>
    </location>
</feature>
<comment type="caution">
    <text evidence="12">The sequence shown here is derived from an EMBL/GenBank/DDBJ whole genome shotgun (WGS) entry which is preliminary data.</text>
</comment>
<dbReference type="InterPro" id="IPR001680">
    <property type="entry name" value="WD40_rpt"/>
</dbReference>
<dbReference type="InterPro" id="IPR005108">
    <property type="entry name" value="HELP"/>
</dbReference>
<evidence type="ECO:0000259" key="11">
    <source>
        <dbReference type="Pfam" id="PF23414"/>
    </source>
</evidence>
<dbReference type="FunFam" id="2.130.10.10:FF:002220">
    <property type="entry name" value="EMAP-like 3"/>
    <property type="match status" value="1"/>
</dbReference>
<evidence type="ECO:0000313" key="13">
    <source>
        <dbReference type="Proteomes" id="UP000749559"/>
    </source>
</evidence>
<evidence type="ECO:0000256" key="5">
    <source>
        <dbReference type="ARBA" id="ARBA00022701"/>
    </source>
</evidence>
<protein>
    <recommendedName>
        <fullName evidence="14">Echinoderm microtubule-associated protein-like 2</fullName>
    </recommendedName>
</protein>
<dbReference type="AlphaFoldDB" id="A0A8S4PIM0"/>
<dbReference type="GO" id="GO:0000226">
    <property type="term" value="P:microtubule cytoskeleton organization"/>
    <property type="evidence" value="ECO:0007669"/>
    <property type="project" value="TreeGrafter"/>
</dbReference>
<feature type="domain" description="EML-like second beta-propeller" evidence="11">
    <location>
        <begin position="536"/>
        <end position="804"/>
    </location>
</feature>
<keyword evidence="5" id="KW-0493">Microtubule</keyword>
<comment type="similarity">
    <text evidence="2">Belongs to the WD repeat EMAP family.</text>
</comment>
<keyword evidence="3" id="KW-0963">Cytoplasm</keyword>
<dbReference type="FunFam" id="2.130.10.10:FF:000005">
    <property type="entry name" value="Putative echinoderm microtubule-associated protein-like 1"/>
    <property type="match status" value="1"/>
</dbReference>
<evidence type="ECO:0000256" key="3">
    <source>
        <dbReference type="ARBA" id="ARBA00022490"/>
    </source>
</evidence>
<evidence type="ECO:0000256" key="7">
    <source>
        <dbReference type="ARBA" id="ARBA00023212"/>
    </source>
</evidence>
<dbReference type="SUPFAM" id="SSF50998">
    <property type="entry name" value="Quinoprotein alcohol dehydrogenase-like"/>
    <property type="match status" value="1"/>
</dbReference>
<dbReference type="Pfam" id="PF23414">
    <property type="entry name" value="Beta-prop_EML_2"/>
    <property type="match status" value="1"/>
</dbReference>
<dbReference type="InterPro" id="IPR050630">
    <property type="entry name" value="WD_repeat_EMAP"/>
</dbReference>
<dbReference type="InterPro" id="IPR049813">
    <property type="entry name" value="Elp-1-like_TD"/>
</dbReference>
<dbReference type="Proteomes" id="UP000749559">
    <property type="component" value="Unassembled WGS sequence"/>
</dbReference>
<dbReference type="InterPro" id="IPR055442">
    <property type="entry name" value="Beta-prop_EML-like_2nd"/>
</dbReference>
<sequence>MLSHENEEVRERVSGLEKRVLQQEDEIICLKAALSDCLRRLQVIESGRSLPNNILPSKSPMMRSNPRKTSSRQSMNRSTESLSSTGRGTPTPNRVVPRMSTGSMKKWPSMPSQTDIQSNDVTPTRLNTSGSISMTSLTGRYTSTPTRPRSKETTFNSEERCLKMYLRGRPISLYAPSDLEDYNMSKVGEPPTEKLKLEWVYGYRGRDCRSNLHLLPTGEIVYFIAGVVVLYNVDEQMQRHYLGHTDDVKCLAVHPDKITIATGQVAGHDKKESKRKLRDQIDDFTEFPETWPHIRIWDSVSLTTSHVIGIGEFDRAVCCVAFSKADGGQLLCAVDEANEHVLSVWDWQKGERGQKITETKSSMDPVLAAEFHPYERNQIITCGKGHLSYWTLDGVALTKKMGVFDRNEKPKYVLCLGFSESGDLITGDSNGNIFIWGDHKVTRPIVGAHEGGIFSLLVMKDGTILSGGGKDRKIIKWDSSYNKIGSAELPEQYGPVRTLSQGKGSMVLVGTTRNAILQGSIDFEFQPIIQGHMDELWGLAVHPNQHQFLTCSYDKTVYLWDALTHTAVWNKELNDGAHSACFHPNGQLVAIGTQYGRWIVLDLTSRDIVTVHTDGNEQIECLEYSKDGGHLAVASRDNIIYVYQVSDDGKKYSRIGKCQGHSSFVTHIDWSSDSQYLQSNSGDYEILYWNAGTCRHITSPTTMANVEWATQYCTLGFSVCGIWPEGADGTDVNGCARSNKHHLLASADDFGKVKLFRYPACQTKSACHIYGGHSSHVTAVRFLYDDSRLLSVGGKDMAVMQWEVL</sequence>
<accession>A0A8S4PIM0</accession>
<dbReference type="PROSITE" id="PS50082">
    <property type="entry name" value="WD_REPEATS_2"/>
    <property type="match status" value="4"/>
</dbReference>
<dbReference type="InterPro" id="IPR036322">
    <property type="entry name" value="WD40_repeat_dom_sf"/>
</dbReference>
<dbReference type="Gene3D" id="2.130.10.10">
    <property type="entry name" value="YVTN repeat-like/Quinoprotein amine dehydrogenase"/>
    <property type="match status" value="2"/>
</dbReference>
<evidence type="ECO:0000256" key="6">
    <source>
        <dbReference type="ARBA" id="ARBA00022737"/>
    </source>
</evidence>
<dbReference type="Pfam" id="PF03451">
    <property type="entry name" value="HELP"/>
    <property type="match status" value="1"/>
</dbReference>
<evidence type="ECO:0000256" key="4">
    <source>
        <dbReference type="ARBA" id="ARBA00022574"/>
    </source>
</evidence>
<gene>
    <name evidence="12" type="ORF">OFUS_LOCUS17873</name>
</gene>
<feature type="repeat" description="WD" evidence="8">
    <location>
        <begin position="529"/>
        <end position="561"/>
    </location>
</feature>
<evidence type="ECO:0000256" key="9">
    <source>
        <dbReference type="SAM" id="MobiDB-lite"/>
    </source>
</evidence>
<keyword evidence="4 8" id="KW-0853">WD repeat</keyword>
<evidence type="ECO:0000313" key="12">
    <source>
        <dbReference type="EMBL" id="CAH1792966.1"/>
    </source>
</evidence>
<dbReference type="CDD" id="cd21931">
    <property type="entry name" value="TD_EMAP-like"/>
    <property type="match status" value="1"/>
</dbReference>
<dbReference type="Pfam" id="PF23409">
    <property type="entry name" value="Beta-prop_EML"/>
    <property type="match status" value="1"/>
</dbReference>
<evidence type="ECO:0000256" key="2">
    <source>
        <dbReference type="ARBA" id="ARBA00006489"/>
    </source>
</evidence>
<dbReference type="EMBL" id="CAIIXF020000008">
    <property type="protein sequence ID" value="CAH1792966.1"/>
    <property type="molecule type" value="Genomic_DNA"/>
</dbReference>
<reference evidence="12" key="1">
    <citation type="submission" date="2022-03" db="EMBL/GenBank/DDBJ databases">
        <authorList>
            <person name="Martin C."/>
        </authorList>
    </citation>
    <scope>NUCLEOTIDE SEQUENCE</scope>
</reference>
<organism evidence="12 13">
    <name type="scientific">Owenia fusiformis</name>
    <name type="common">Polychaete worm</name>
    <dbReference type="NCBI Taxonomy" id="6347"/>
    <lineage>
        <taxon>Eukaryota</taxon>
        <taxon>Metazoa</taxon>
        <taxon>Spiralia</taxon>
        <taxon>Lophotrochozoa</taxon>
        <taxon>Annelida</taxon>
        <taxon>Polychaeta</taxon>
        <taxon>Sedentaria</taxon>
        <taxon>Canalipalpata</taxon>
        <taxon>Sabellida</taxon>
        <taxon>Oweniida</taxon>
        <taxon>Oweniidae</taxon>
        <taxon>Owenia</taxon>
    </lineage>
</organism>
<feature type="domain" description="EML-like first beta-propeller" evidence="10">
    <location>
        <begin position="238"/>
        <end position="519"/>
    </location>
</feature>
<dbReference type="GO" id="GO:0005874">
    <property type="term" value="C:microtubule"/>
    <property type="evidence" value="ECO:0007669"/>
    <property type="project" value="UniProtKB-KW"/>
</dbReference>
<keyword evidence="6" id="KW-0677">Repeat</keyword>
<dbReference type="GO" id="GO:0072686">
    <property type="term" value="C:mitotic spindle"/>
    <property type="evidence" value="ECO:0007669"/>
    <property type="project" value="TreeGrafter"/>
</dbReference>
<dbReference type="OrthoDB" id="47802at2759"/>
<feature type="repeat" description="WD" evidence="8">
    <location>
        <begin position="770"/>
        <end position="805"/>
    </location>
</feature>
<feature type="compositionally biased region" description="Polar residues" evidence="9">
    <location>
        <begin position="71"/>
        <end position="92"/>
    </location>
</feature>
<evidence type="ECO:0000256" key="1">
    <source>
        <dbReference type="ARBA" id="ARBA00004245"/>
    </source>
</evidence>
<dbReference type="PANTHER" id="PTHR13720:SF50">
    <property type="entry name" value="ECHINODERM MICROTUBULE-ASSOCIATED PROTEIN-LIKE 2"/>
    <property type="match status" value="1"/>
</dbReference>